<dbReference type="PROSITE" id="PS00600">
    <property type="entry name" value="AA_TRANSFER_CLASS_3"/>
    <property type="match status" value="1"/>
</dbReference>
<comment type="catalytic activity">
    <reaction evidence="25">
        <text>N(omega),N('omega)-dimethyl-L-arginine + pyruvate = 5-(3,3'-dimethylguanidino)-2-oxopentanoate + L-alanine</text>
        <dbReference type="Rhea" id="RHEA:77307"/>
        <dbReference type="ChEBI" id="CHEBI:15361"/>
        <dbReference type="ChEBI" id="CHEBI:57972"/>
        <dbReference type="ChEBI" id="CHEBI:197308"/>
        <dbReference type="ChEBI" id="CHEBI:197310"/>
    </reaction>
</comment>
<evidence type="ECO:0000256" key="5">
    <source>
        <dbReference type="ARBA" id="ARBA00013049"/>
    </source>
</evidence>
<comment type="catalytic activity">
    <reaction evidence="21">
        <text>N(omega),N(omega)-dimethyl-L-arginine + oxaloacetate = 5-(3,3-dimethylguanidino)-2-oxopentanoate + L-aspartate</text>
        <dbReference type="Rhea" id="RHEA:77343"/>
        <dbReference type="ChEBI" id="CHEBI:16452"/>
        <dbReference type="ChEBI" id="CHEBI:29991"/>
        <dbReference type="ChEBI" id="CHEBI:58326"/>
        <dbReference type="ChEBI" id="CHEBI:197301"/>
    </reaction>
</comment>
<evidence type="ECO:0000256" key="16">
    <source>
        <dbReference type="ARBA" id="ARBA00042611"/>
    </source>
</evidence>
<evidence type="ECO:0000256" key="17">
    <source>
        <dbReference type="ARBA" id="ARBA00042669"/>
    </source>
</evidence>
<comment type="catalytic activity">
    <reaction evidence="26">
        <text>3-oxopropanoate + L-alanine = beta-alanine + pyruvate</text>
        <dbReference type="Rhea" id="RHEA:14077"/>
        <dbReference type="ChEBI" id="CHEBI:15361"/>
        <dbReference type="ChEBI" id="CHEBI:33190"/>
        <dbReference type="ChEBI" id="CHEBI:57966"/>
        <dbReference type="ChEBI" id="CHEBI:57972"/>
        <dbReference type="EC" id="2.6.1.18"/>
    </reaction>
    <physiologicalReaction direction="right-to-left" evidence="26">
        <dbReference type="Rhea" id="RHEA:14079"/>
    </physiologicalReaction>
</comment>
<keyword evidence="6" id="KW-0032">Aminotransferase</keyword>
<comment type="catalytic activity">
    <reaction evidence="34">
        <text>N(omega),N(omega)-dimethyl-L-arginine + 2-oxobutanoate = 5-(3,3-dimethylguanidino)-2-oxopentanoate + (2S)-2-aminobutanoate</text>
        <dbReference type="Rhea" id="RHEA:77351"/>
        <dbReference type="ChEBI" id="CHEBI:16763"/>
        <dbReference type="ChEBI" id="CHEBI:58326"/>
        <dbReference type="ChEBI" id="CHEBI:74359"/>
        <dbReference type="ChEBI" id="CHEBI:197301"/>
    </reaction>
</comment>
<evidence type="ECO:0000256" key="15">
    <source>
        <dbReference type="ARBA" id="ARBA00041845"/>
    </source>
</evidence>
<evidence type="ECO:0000256" key="7">
    <source>
        <dbReference type="ARBA" id="ARBA00022679"/>
    </source>
</evidence>
<evidence type="ECO:0000256" key="13">
    <source>
        <dbReference type="ARBA" id="ARBA00039862"/>
    </source>
</evidence>
<comment type="similarity">
    <text evidence="3 39">Belongs to the class-III pyridoxal-phosphate-dependent aminotransferase family.</text>
</comment>
<accession>A0A1B6M7X2</accession>
<dbReference type="EC" id="2.6.1.44" evidence="5"/>
<evidence type="ECO:0000256" key="4">
    <source>
        <dbReference type="ARBA" id="ARBA00011881"/>
    </source>
</evidence>
<keyword evidence="10" id="KW-0496">Mitochondrion</keyword>
<dbReference type="AlphaFoldDB" id="A0A1B6M7X2"/>
<comment type="cofactor">
    <cofactor evidence="1">
        <name>pyridoxal 5'-phosphate</name>
        <dbReference type="ChEBI" id="CHEBI:597326"/>
    </cofactor>
</comment>
<dbReference type="GO" id="GO:0030170">
    <property type="term" value="F:pyridoxal phosphate binding"/>
    <property type="evidence" value="ECO:0007669"/>
    <property type="project" value="InterPro"/>
</dbReference>
<evidence type="ECO:0000256" key="10">
    <source>
        <dbReference type="ARBA" id="ARBA00023128"/>
    </source>
</evidence>
<evidence type="ECO:0000256" key="25">
    <source>
        <dbReference type="ARBA" id="ARBA00043798"/>
    </source>
</evidence>
<dbReference type="EC" id="2.6.1.18" evidence="28"/>
<evidence type="ECO:0000256" key="24">
    <source>
        <dbReference type="ARBA" id="ARBA00043777"/>
    </source>
</evidence>
<evidence type="ECO:0000256" key="19">
    <source>
        <dbReference type="ARBA" id="ARBA00043679"/>
    </source>
</evidence>
<name>A0A1B6M7X2_9HEMI</name>
<keyword evidence="9" id="KW-0809">Transit peptide</keyword>
<comment type="catalytic activity">
    <reaction evidence="24">
        <text>L-ornithine + pyruvate = 5-amino-2-oxopentanoate + L-alanine</text>
        <dbReference type="Rhea" id="RHEA:77327"/>
        <dbReference type="ChEBI" id="CHEBI:15361"/>
        <dbReference type="ChEBI" id="CHEBI:46911"/>
        <dbReference type="ChEBI" id="CHEBI:57972"/>
        <dbReference type="ChEBI" id="CHEBI:58802"/>
    </reaction>
</comment>
<dbReference type="GO" id="GO:0005739">
    <property type="term" value="C:mitochondrion"/>
    <property type="evidence" value="ECO:0007669"/>
    <property type="project" value="UniProtKB-SubCell"/>
</dbReference>
<comment type="catalytic activity">
    <reaction evidence="20">
        <text>(R)-3-amino-2-methylpropanoate + pyruvate = 2-methyl-3-oxopropanoate + L-alanine</text>
        <dbReference type="Rhea" id="RHEA:18393"/>
        <dbReference type="ChEBI" id="CHEBI:15361"/>
        <dbReference type="ChEBI" id="CHEBI:57700"/>
        <dbReference type="ChEBI" id="CHEBI:57731"/>
        <dbReference type="ChEBI" id="CHEBI:57972"/>
        <dbReference type="EC" id="2.6.1.40"/>
    </reaction>
    <physiologicalReaction direction="left-to-right" evidence="20">
        <dbReference type="Rhea" id="RHEA:18394"/>
    </physiologicalReaction>
</comment>
<dbReference type="InterPro" id="IPR015424">
    <property type="entry name" value="PyrdxlP-dep_Trfase"/>
</dbReference>
<gene>
    <name evidence="40" type="ORF">g.34263</name>
    <name evidence="41" type="ORF">g.34264</name>
</gene>
<protein>
    <recommendedName>
        <fullName evidence="13">Alanine--glyoxylate aminotransferase 2, mitochondrial</fullName>
        <ecNumber evidence="28">2.6.1.18</ecNumber>
        <ecNumber evidence="12">2.6.1.40</ecNumber>
        <ecNumber evidence="5">2.6.1.44</ecNumber>
    </recommendedName>
    <alternativeName>
        <fullName evidence="14">(R)-3-amino-2-methylpropionate--pyruvate transaminase</fullName>
    </alternativeName>
    <alternativeName>
        <fullName evidence="16">Beta-ALAAT II</fullName>
    </alternativeName>
    <alternativeName>
        <fullName evidence="17">Beta-alanine-pyruvate aminotransferase</fullName>
    </alternativeName>
    <alternativeName>
        <fullName evidence="30">D-3-aminoisobutyrate-pyruvate aminotransferase</fullName>
    </alternativeName>
    <alternativeName>
        <fullName evidence="15">D-AIBAT</fullName>
    </alternativeName>
    <alternativeName>
        <fullName evidence="29">D-beta-aminoisobutyrate-pyruvate aminotransferase</fullName>
    </alternativeName>
</protein>
<reference evidence="41" key="1">
    <citation type="submission" date="2015-11" db="EMBL/GenBank/DDBJ databases">
        <title>De novo transcriptome assembly of four potential Pierce s Disease insect vectors from Arizona vineyards.</title>
        <authorList>
            <person name="Tassone E.E."/>
        </authorList>
    </citation>
    <scope>NUCLEOTIDE SEQUENCE</scope>
</reference>
<dbReference type="InterPro" id="IPR005814">
    <property type="entry name" value="Aminotrans_3"/>
</dbReference>
<evidence type="ECO:0000256" key="31">
    <source>
        <dbReference type="ARBA" id="ARBA00047892"/>
    </source>
</evidence>
<dbReference type="PANTHER" id="PTHR45688:SF3">
    <property type="entry name" value="ALANINE--GLYOXYLATE AMINOTRANSFERASE 2, MITOCHONDRIAL"/>
    <property type="match status" value="1"/>
</dbReference>
<evidence type="ECO:0000256" key="9">
    <source>
        <dbReference type="ARBA" id="ARBA00022946"/>
    </source>
</evidence>
<evidence type="ECO:0000256" key="36">
    <source>
        <dbReference type="ARBA" id="ARBA00048916"/>
    </source>
</evidence>
<evidence type="ECO:0000256" key="20">
    <source>
        <dbReference type="ARBA" id="ARBA00043726"/>
    </source>
</evidence>
<evidence type="ECO:0000256" key="8">
    <source>
        <dbReference type="ARBA" id="ARBA00022898"/>
    </source>
</evidence>
<evidence type="ECO:0000256" key="35">
    <source>
        <dbReference type="ARBA" id="ARBA00048760"/>
    </source>
</evidence>
<comment type="subcellular location">
    <subcellularLocation>
        <location evidence="2">Mitochondrion</location>
    </subcellularLocation>
</comment>
<evidence type="ECO:0000256" key="33">
    <source>
        <dbReference type="ARBA" id="ARBA00048500"/>
    </source>
</evidence>
<dbReference type="GO" id="GO:0008453">
    <property type="term" value="F:alanine-glyoxylate transaminase activity"/>
    <property type="evidence" value="ECO:0007669"/>
    <property type="project" value="UniProtKB-EC"/>
</dbReference>
<evidence type="ECO:0000256" key="3">
    <source>
        <dbReference type="ARBA" id="ARBA00008954"/>
    </source>
</evidence>
<evidence type="ECO:0000256" key="21">
    <source>
        <dbReference type="ARBA" id="ARBA00043749"/>
    </source>
</evidence>
<evidence type="ECO:0000256" key="23">
    <source>
        <dbReference type="ARBA" id="ARBA00043758"/>
    </source>
</evidence>
<keyword evidence="7" id="KW-0808">Transferase</keyword>
<comment type="catalytic activity">
    <reaction evidence="23">
        <text>N(omega)-methyl-L-arginine + pyruvate = 5-(3-methylguanidino)-2-oxopentanoate + L-alanine</text>
        <dbReference type="Rhea" id="RHEA:77319"/>
        <dbReference type="ChEBI" id="CHEBI:15361"/>
        <dbReference type="ChEBI" id="CHEBI:57972"/>
        <dbReference type="ChEBI" id="CHEBI:114953"/>
        <dbReference type="ChEBI" id="CHEBI:197314"/>
    </reaction>
</comment>
<evidence type="ECO:0000256" key="12">
    <source>
        <dbReference type="ARBA" id="ARBA00039130"/>
    </source>
</evidence>
<evidence type="ECO:0000256" key="14">
    <source>
        <dbReference type="ARBA" id="ARBA00041662"/>
    </source>
</evidence>
<evidence type="ECO:0000256" key="32">
    <source>
        <dbReference type="ARBA" id="ARBA00048264"/>
    </source>
</evidence>
<organism evidence="41">
    <name type="scientific">Graphocephala atropunctata</name>
    <dbReference type="NCBI Taxonomy" id="36148"/>
    <lineage>
        <taxon>Eukaryota</taxon>
        <taxon>Metazoa</taxon>
        <taxon>Ecdysozoa</taxon>
        <taxon>Arthropoda</taxon>
        <taxon>Hexapoda</taxon>
        <taxon>Insecta</taxon>
        <taxon>Pterygota</taxon>
        <taxon>Neoptera</taxon>
        <taxon>Paraneoptera</taxon>
        <taxon>Hemiptera</taxon>
        <taxon>Auchenorrhyncha</taxon>
        <taxon>Membracoidea</taxon>
        <taxon>Cicadellidae</taxon>
        <taxon>Cicadellinae</taxon>
        <taxon>Cicadellini</taxon>
        <taxon>Graphocephala</taxon>
    </lineage>
</organism>
<evidence type="ECO:0000256" key="27">
    <source>
        <dbReference type="ARBA" id="ARBA00043826"/>
    </source>
</evidence>
<dbReference type="Gene3D" id="3.90.1150.10">
    <property type="entry name" value="Aspartate Aminotransferase, domain 1"/>
    <property type="match status" value="1"/>
</dbReference>
<evidence type="ECO:0000256" key="11">
    <source>
        <dbReference type="ARBA" id="ARBA00033660"/>
    </source>
</evidence>
<dbReference type="InterPro" id="IPR015422">
    <property type="entry name" value="PyrdxlP-dep_Trfase_small"/>
</dbReference>
<dbReference type="PANTHER" id="PTHR45688">
    <property type="match status" value="1"/>
</dbReference>
<dbReference type="PIRSF" id="PIRSF000521">
    <property type="entry name" value="Transaminase_4ab_Lys_Orn"/>
    <property type="match status" value="1"/>
</dbReference>
<evidence type="ECO:0000256" key="30">
    <source>
        <dbReference type="ARBA" id="ARBA00044258"/>
    </source>
</evidence>
<evidence type="ECO:0000256" key="2">
    <source>
        <dbReference type="ARBA" id="ARBA00004173"/>
    </source>
</evidence>
<evidence type="ECO:0000256" key="38">
    <source>
        <dbReference type="ARBA" id="ARBA00058068"/>
    </source>
</evidence>
<comment type="catalytic activity">
    <reaction evidence="36">
        <text>oxaloacetate + L-alanine = L-aspartate + pyruvate</text>
        <dbReference type="Rhea" id="RHEA:77347"/>
        <dbReference type="ChEBI" id="CHEBI:15361"/>
        <dbReference type="ChEBI" id="CHEBI:16452"/>
        <dbReference type="ChEBI" id="CHEBI:29991"/>
        <dbReference type="ChEBI" id="CHEBI:57972"/>
    </reaction>
</comment>
<dbReference type="CDD" id="cd00610">
    <property type="entry name" value="OAT_like"/>
    <property type="match status" value="1"/>
</dbReference>
<comment type="catalytic activity">
    <reaction evidence="11">
        <text>glyoxylate + L-alanine = glycine + pyruvate</text>
        <dbReference type="Rhea" id="RHEA:24248"/>
        <dbReference type="ChEBI" id="CHEBI:15361"/>
        <dbReference type="ChEBI" id="CHEBI:36655"/>
        <dbReference type="ChEBI" id="CHEBI:57305"/>
        <dbReference type="ChEBI" id="CHEBI:57972"/>
        <dbReference type="EC" id="2.6.1.44"/>
    </reaction>
    <physiologicalReaction direction="left-to-right" evidence="11">
        <dbReference type="Rhea" id="RHEA:24249"/>
    </physiologicalReaction>
</comment>
<comment type="catalytic activity">
    <reaction evidence="35">
        <text>N(omega)-methyl-L-arginine + glyoxylate = 5-(3-methylguanidino)-2-oxopentanoate + glycine</text>
        <dbReference type="Rhea" id="RHEA:77323"/>
        <dbReference type="ChEBI" id="CHEBI:36655"/>
        <dbReference type="ChEBI" id="CHEBI:57305"/>
        <dbReference type="ChEBI" id="CHEBI:114953"/>
        <dbReference type="ChEBI" id="CHEBI:197314"/>
    </reaction>
</comment>
<evidence type="ECO:0000313" key="40">
    <source>
        <dbReference type="EMBL" id="JAT19248.1"/>
    </source>
</evidence>
<comment type="catalytic activity">
    <reaction evidence="32">
        <text>L-ornithine + glyoxylate = 5-amino-2-oxopentanoate + glycine</text>
        <dbReference type="Rhea" id="RHEA:77331"/>
        <dbReference type="ChEBI" id="CHEBI:36655"/>
        <dbReference type="ChEBI" id="CHEBI:46911"/>
        <dbReference type="ChEBI" id="CHEBI:57305"/>
        <dbReference type="ChEBI" id="CHEBI:58802"/>
    </reaction>
</comment>
<evidence type="ECO:0000256" key="37">
    <source>
        <dbReference type="ARBA" id="ARBA00049480"/>
    </source>
</evidence>
<evidence type="ECO:0000256" key="6">
    <source>
        <dbReference type="ARBA" id="ARBA00022576"/>
    </source>
</evidence>
<comment type="catalytic activity">
    <reaction evidence="31">
        <text>N(omega),N(omega)-dimethyl-L-arginine + glyoxylate = 5-(3,3-dimethylguanidino)-2-oxopentanoate + glycine</text>
        <dbReference type="Rhea" id="RHEA:77311"/>
        <dbReference type="ChEBI" id="CHEBI:36655"/>
        <dbReference type="ChEBI" id="CHEBI:57305"/>
        <dbReference type="ChEBI" id="CHEBI:58326"/>
        <dbReference type="ChEBI" id="CHEBI:197301"/>
    </reaction>
</comment>
<dbReference type="GO" id="GO:0009436">
    <property type="term" value="P:glyoxylate catabolic process"/>
    <property type="evidence" value="ECO:0007669"/>
    <property type="project" value="TreeGrafter"/>
</dbReference>
<comment type="catalytic activity">
    <reaction evidence="18">
        <text>N(omega),N(omega)-dimethyl-L-arginine + pyruvate = 5-(3,3-dimethylguanidino)-2-oxopentanoate + L-alanine</text>
        <dbReference type="Rhea" id="RHEA:77303"/>
        <dbReference type="ChEBI" id="CHEBI:15361"/>
        <dbReference type="ChEBI" id="CHEBI:57972"/>
        <dbReference type="ChEBI" id="CHEBI:58326"/>
        <dbReference type="ChEBI" id="CHEBI:197301"/>
    </reaction>
</comment>
<dbReference type="SUPFAM" id="SSF53383">
    <property type="entry name" value="PLP-dependent transferases"/>
    <property type="match status" value="1"/>
</dbReference>
<evidence type="ECO:0000256" key="28">
    <source>
        <dbReference type="ARBA" id="ARBA00044055"/>
    </source>
</evidence>
<comment type="catalytic activity">
    <reaction evidence="27">
        <text>2-oxopentanoate + N(omega),N(omega)-dimethyl-L-arginine = 5-(3,3-dimethylguanidino)-2-oxopentanoate + L-2-aminopentanoate</text>
        <dbReference type="Rhea" id="RHEA:77359"/>
        <dbReference type="ChEBI" id="CHEBI:28644"/>
        <dbReference type="ChEBI" id="CHEBI:58326"/>
        <dbReference type="ChEBI" id="CHEBI:58441"/>
        <dbReference type="ChEBI" id="CHEBI:197301"/>
    </reaction>
</comment>
<comment type="function">
    <text evidence="38">Multifunctional aminotransferase with a broad substrate specificity. Catalyzes the conversion of glyoxylate to glycine using alanine as the amino donor. Catalyzes metabolism of not L- but the D-isomer of D-beta-aminoisobutyric acid to generate 2-methyl-3-oxopropanoate and alanine. Catalyzes the transfer of the amino group from beta-alanine to pyruvate to yield L-alanine and 3-oxopropanoate. Can metabolize NG-monomethyl-L-arginine (NMMA), asymmetric NG,NG-dimethyl-L-arginine (ADMA) and symmetric NG,N'G-dimethyl-L-arginine (SDMA). ADMA is a potent inhibitor of nitric-oxide (NO) synthase, and this activity provides mechanism through which the kidney regulates blood pressure.</text>
</comment>
<proteinExistence type="inferred from homology"/>
<dbReference type="InterPro" id="IPR015421">
    <property type="entry name" value="PyrdxlP-dep_Trfase_major"/>
</dbReference>
<dbReference type="Pfam" id="PF00202">
    <property type="entry name" value="Aminotran_3"/>
    <property type="match status" value="1"/>
</dbReference>
<dbReference type="Gene3D" id="3.40.640.10">
    <property type="entry name" value="Type I PLP-dependent aspartate aminotransferase-like (Major domain)"/>
    <property type="match status" value="1"/>
</dbReference>
<comment type="catalytic activity">
    <reaction evidence="22">
        <text>2-oxobutanoate + L-alanine = (2S)-2-aminobutanoate + pyruvate</text>
        <dbReference type="Rhea" id="RHEA:77355"/>
        <dbReference type="ChEBI" id="CHEBI:15361"/>
        <dbReference type="ChEBI" id="CHEBI:16763"/>
        <dbReference type="ChEBI" id="CHEBI:57972"/>
        <dbReference type="ChEBI" id="CHEBI:74359"/>
        <dbReference type="EC" id="2.6.1.44"/>
    </reaction>
</comment>
<evidence type="ECO:0000256" key="1">
    <source>
        <dbReference type="ARBA" id="ARBA00001933"/>
    </source>
</evidence>
<evidence type="ECO:0000256" key="22">
    <source>
        <dbReference type="ARBA" id="ARBA00043751"/>
    </source>
</evidence>
<dbReference type="GO" id="GO:0047305">
    <property type="term" value="F:(R)-3-amino-2-methylpropionate-pyruvate transaminase activity"/>
    <property type="evidence" value="ECO:0007669"/>
    <property type="project" value="UniProtKB-EC"/>
</dbReference>
<dbReference type="EMBL" id="GEBQ01007951">
    <property type="protein sequence ID" value="JAT32026.1"/>
    <property type="molecule type" value="Transcribed_RNA"/>
</dbReference>
<evidence type="ECO:0000256" key="18">
    <source>
        <dbReference type="ARBA" id="ARBA00043669"/>
    </source>
</evidence>
<sequence>MKNLLKTAGRSLSIAHQRNVAHVSSQSVPKQVQQNLPKMPDCSHVPRPYEGLSYERLEKIKQQHVIQCIRQYYKKPLLLHEGSGQWLFDQNGNRYLDMFGGIVTVSVGHSHPKVNEALRKQMEKLWHTTNIYMHPKVYEYAEKLVEKFPGKLKVVYLVNSGSEANDLAMLLARIHTKNYDIISFRNAYHGMSPYVMGITAHSTWRFEIPVMQGIHHAMNPDVYQGWWGGQHCRDSPVQTDRACQCAPDHCQAGDNYYSELEQVFRYSLPRGKVAGFFAESIQGVGGVVQYPKGFLKKAYELVRSNGGVCIADEVQTGFGRLGSHYWGFEAHGVLPDIVTVAKGMGNGYPLAAVVTTPRIAEALHQALHFNTYGGNPLGCAVGISVLQVIEEEGLQENCARVGTRLLQELAPLREQFPCVGDVRGKGLMVGVELVSNKETKAALSSKHFAEIWEDCKDMGLLFGRGGLMANVIRLKPPMCVTEEDVDFTVAVLKKAFENHTKRIRLPK</sequence>
<keyword evidence="8 39" id="KW-0663">Pyridoxal phosphate</keyword>
<dbReference type="InterPro" id="IPR049704">
    <property type="entry name" value="Aminotrans_3_PPA_site"/>
</dbReference>
<dbReference type="EMBL" id="GEBQ01020729">
    <property type="protein sequence ID" value="JAT19248.1"/>
    <property type="molecule type" value="Transcribed_RNA"/>
</dbReference>
<dbReference type="EC" id="2.6.1.40" evidence="12"/>
<dbReference type="GO" id="GO:0016223">
    <property type="term" value="F:beta-alanine:pyruvate transaminase activity"/>
    <property type="evidence" value="ECO:0007669"/>
    <property type="project" value="UniProtKB-EC"/>
</dbReference>
<evidence type="ECO:0000256" key="39">
    <source>
        <dbReference type="RuleBase" id="RU003560"/>
    </source>
</evidence>
<comment type="catalytic activity">
    <reaction evidence="37">
        <text>N(omega),N('omega)-dimethyl-L-arginine + glyoxylate = 5-(3,3'-dimethylguanidino)-2-oxopentanoate + glycine</text>
        <dbReference type="Rhea" id="RHEA:77315"/>
        <dbReference type="ChEBI" id="CHEBI:36655"/>
        <dbReference type="ChEBI" id="CHEBI:57305"/>
        <dbReference type="ChEBI" id="CHEBI:197308"/>
        <dbReference type="ChEBI" id="CHEBI:197310"/>
    </reaction>
</comment>
<comment type="catalytic activity">
    <reaction evidence="33">
        <text>2-oxohexanoate + N(omega),N(omega)-dimethyl-L-arginine = L-2-aminohexanoate + 5-(3,3-dimethylguanidino)-2-oxopentanoate</text>
        <dbReference type="Rhea" id="RHEA:77363"/>
        <dbReference type="ChEBI" id="CHEBI:35177"/>
        <dbReference type="ChEBI" id="CHEBI:58326"/>
        <dbReference type="ChEBI" id="CHEBI:58455"/>
        <dbReference type="ChEBI" id="CHEBI:197301"/>
    </reaction>
</comment>
<evidence type="ECO:0000256" key="34">
    <source>
        <dbReference type="ARBA" id="ARBA00048560"/>
    </source>
</evidence>
<evidence type="ECO:0000256" key="26">
    <source>
        <dbReference type="ARBA" id="ARBA00043825"/>
    </source>
</evidence>
<comment type="catalytic activity">
    <reaction evidence="19">
        <text>(2S)-2-aminobutanoate + glyoxylate = 2-oxobutanoate + glycine</text>
        <dbReference type="Rhea" id="RHEA:77339"/>
        <dbReference type="ChEBI" id="CHEBI:16763"/>
        <dbReference type="ChEBI" id="CHEBI:36655"/>
        <dbReference type="ChEBI" id="CHEBI:57305"/>
        <dbReference type="ChEBI" id="CHEBI:74359"/>
    </reaction>
</comment>
<comment type="subunit">
    <text evidence="4">Homotetramer.</text>
</comment>
<evidence type="ECO:0000256" key="29">
    <source>
        <dbReference type="ARBA" id="ARBA00044257"/>
    </source>
</evidence>
<dbReference type="GO" id="GO:0019481">
    <property type="term" value="P:L-alanine catabolic process, by transamination"/>
    <property type="evidence" value="ECO:0007669"/>
    <property type="project" value="TreeGrafter"/>
</dbReference>
<evidence type="ECO:0000313" key="41">
    <source>
        <dbReference type="EMBL" id="JAT32026.1"/>
    </source>
</evidence>
<dbReference type="FunFam" id="3.40.640.10:FF:000055">
    <property type="entry name" value="Alanine--glyoxylate aminotransferase 2, mitochondrial"/>
    <property type="match status" value="1"/>
</dbReference>